<keyword evidence="4" id="KW-0560">Oxidoreductase</keyword>
<organism evidence="6 7">
    <name type="scientific">Roseovarius albus</name>
    <dbReference type="NCBI Taxonomy" id="1247867"/>
    <lineage>
        <taxon>Bacteria</taxon>
        <taxon>Pseudomonadati</taxon>
        <taxon>Pseudomonadota</taxon>
        <taxon>Alphaproteobacteria</taxon>
        <taxon>Rhodobacterales</taxon>
        <taxon>Roseobacteraceae</taxon>
        <taxon>Roseovarius</taxon>
    </lineage>
</organism>
<name>A0A1X6ZRX5_9RHOB</name>
<dbReference type="SUPFAM" id="SSF54909">
    <property type="entry name" value="Dimeric alpha+beta barrel"/>
    <property type="match status" value="1"/>
</dbReference>
<dbReference type="OrthoDB" id="236246at2"/>
<evidence type="ECO:0000256" key="4">
    <source>
        <dbReference type="ARBA" id="ARBA00023002"/>
    </source>
</evidence>
<dbReference type="RefSeq" id="WP_159454063.1">
    <property type="nucleotide sequence ID" value="NZ_FWFX01000010.1"/>
</dbReference>
<accession>A0A1X6ZRX5</accession>
<keyword evidence="2" id="KW-0575">Peroxidase</keyword>
<keyword evidence="3" id="KW-0479">Metal-binding</keyword>
<evidence type="ECO:0000313" key="6">
    <source>
        <dbReference type="EMBL" id="SLN59655.1"/>
    </source>
</evidence>
<keyword evidence="5" id="KW-0408">Iron</keyword>
<evidence type="ECO:0000256" key="1">
    <source>
        <dbReference type="ARBA" id="ARBA00001970"/>
    </source>
</evidence>
<dbReference type="PROSITE" id="PS51404">
    <property type="entry name" value="DYP_PEROXIDASE"/>
    <property type="match status" value="1"/>
</dbReference>
<dbReference type="InterPro" id="IPR006314">
    <property type="entry name" value="Dyp_peroxidase"/>
</dbReference>
<evidence type="ECO:0000256" key="2">
    <source>
        <dbReference type="ARBA" id="ARBA00022559"/>
    </source>
</evidence>
<proteinExistence type="predicted"/>
<evidence type="ECO:0008006" key="8">
    <source>
        <dbReference type="Google" id="ProtNLM"/>
    </source>
</evidence>
<gene>
    <name evidence="6" type="ORF">ROA7450_03089</name>
</gene>
<dbReference type="Proteomes" id="UP000193061">
    <property type="component" value="Unassembled WGS sequence"/>
</dbReference>
<dbReference type="AlphaFoldDB" id="A0A1X6ZRX5"/>
<evidence type="ECO:0000256" key="3">
    <source>
        <dbReference type="ARBA" id="ARBA00022723"/>
    </source>
</evidence>
<dbReference type="EMBL" id="FWFX01000010">
    <property type="protein sequence ID" value="SLN59655.1"/>
    <property type="molecule type" value="Genomic_DNA"/>
</dbReference>
<keyword evidence="7" id="KW-1185">Reference proteome</keyword>
<dbReference type="PANTHER" id="PTHR30521">
    <property type="entry name" value="DEFERROCHELATASE/PEROXIDASE"/>
    <property type="match status" value="1"/>
</dbReference>
<comment type="cofactor">
    <cofactor evidence="1">
        <name>heme b</name>
        <dbReference type="ChEBI" id="CHEBI:60344"/>
    </cofactor>
</comment>
<evidence type="ECO:0000313" key="7">
    <source>
        <dbReference type="Proteomes" id="UP000193061"/>
    </source>
</evidence>
<dbReference type="GO" id="GO:0004601">
    <property type="term" value="F:peroxidase activity"/>
    <property type="evidence" value="ECO:0007669"/>
    <property type="project" value="UniProtKB-KW"/>
</dbReference>
<protein>
    <recommendedName>
        <fullName evidence="8">Peroxidase</fullName>
    </recommendedName>
</protein>
<evidence type="ECO:0000256" key="5">
    <source>
        <dbReference type="ARBA" id="ARBA00023004"/>
    </source>
</evidence>
<sequence>MVATWKLQNDIADDTQGIVASGFGRLEYGVALFLELSHTNGAEWLRAISEDFPATTASQTSGPVVPQAISLAFTWTGLEKMGLPDAALASFSAPFREGMMQQDRLRRLGDKRKGKWLDTVIDGGPIWSGNIDAPQQKTPMGAYDVSSQATEDTFVNPTEKTVHAMLLLYAQTEEEVLVRRSNLESNLNANQVSVVHTLPLVLDTVADEGFSREHFGFADGISQPIPYDEGGAVSLNGEESFTGDPVHGVRLGEVLMGHKNGHQEVAPGPVVEERKEDGENPLRPHHEARGFRDLGLNGSYLVVRQLHQNVAGFWKGMEAAAEVLKKQDPMAEHITPMWVAEKVVGRGVDGRMLRPDGRIPNGPNSEINNDFFFFDDDRHGFGCPLGSHVRRANPRDSLAPKPEMKQTLLDAANNHRILRRARKYGSTLMNTSVDDGKERGLLFMCLNTDIARQFEFTQQTWLLNSDFSVLFEETDPLVGPDGQMTIPEDPLRRRVPVQTFVQMVGGEYFFLPSISGLKYLASL</sequence>
<dbReference type="GO" id="GO:0020037">
    <property type="term" value="F:heme binding"/>
    <property type="evidence" value="ECO:0007669"/>
    <property type="project" value="InterPro"/>
</dbReference>
<dbReference type="GO" id="GO:0046872">
    <property type="term" value="F:metal ion binding"/>
    <property type="evidence" value="ECO:0007669"/>
    <property type="project" value="UniProtKB-KW"/>
</dbReference>
<reference evidence="6 7" key="1">
    <citation type="submission" date="2017-03" db="EMBL/GenBank/DDBJ databases">
        <authorList>
            <person name="Afonso C.L."/>
            <person name="Miller P.J."/>
            <person name="Scott M.A."/>
            <person name="Spackman E."/>
            <person name="Goraichik I."/>
            <person name="Dimitrov K.M."/>
            <person name="Suarez D.L."/>
            <person name="Swayne D.E."/>
        </authorList>
    </citation>
    <scope>NUCLEOTIDE SEQUENCE [LARGE SCALE GENOMIC DNA]</scope>
    <source>
        <strain evidence="6 7">CECT 7450</strain>
    </source>
</reference>
<dbReference type="InterPro" id="IPR011008">
    <property type="entry name" value="Dimeric_a/b-barrel"/>
</dbReference>
<dbReference type="PANTHER" id="PTHR30521:SF5">
    <property type="entry name" value="BLR4509 PROTEIN"/>
    <property type="match status" value="1"/>
</dbReference>
<dbReference type="GO" id="GO:0005829">
    <property type="term" value="C:cytosol"/>
    <property type="evidence" value="ECO:0007669"/>
    <property type="project" value="TreeGrafter"/>
</dbReference>